<comment type="caution">
    <text evidence="1">The sequence shown here is derived from an EMBL/GenBank/DDBJ whole genome shotgun (WGS) entry which is preliminary data.</text>
</comment>
<dbReference type="PATRIC" id="fig|1263865.4.peg.3610"/>
<name>V4PNY9_STUCH</name>
<organism evidence="1 2">
    <name type="scientific">Stutzerimonas chloritidismutans AW-1</name>
    <dbReference type="NCBI Taxonomy" id="1263865"/>
    <lineage>
        <taxon>Bacteria</taxon>
        <taxon>Pseudomonadati</taxon>
        <taxon>Pseudomonadota</taxon>
        <taxon>Gammaproteobacteria</taxon>
        <taxon>Pseudomonadales</taxon>
        <taxon>Pseudomonadaceae</taxon>
        <taxon>Stutzerimonas</taxon>
    </lineage>
</organism>
<protein>
    <submittedName>
        <fullName evidence="1">Uncharacterized protein</fullName>
    </submittedName>
</protein>
<proteinExistence type="predicted"/>
<dbReference type="RefSeq" id="WP_023446413.1">
    <property type="nucleotide sequence ID" value="NZ_AOFQ01000057.1"/>
</dbReference>
<dbReference type="AlphaFoldDB" id="V4PNY9"/>
<sequence length="131" mass="14433">MARFIPVRSQCQFDTPGERGFCRAVGELLEVDCLCWSKVPVGLPRLRDPAPASRHPRAGGQGLKLATIQSMTHGKATLHTSSGLKTVANPMLQARSYVVDVDMVLKKDLLQQEQENKPGRLQKLSATRLLI</sequence>
<gene>
    <name evidence="1" type="ORF">F753_18725</name>
</gene>
<reference evidence="1 2" key="1">
    <citation type="submission" date="2013-07" db="EMBL/GenBank/DDBJ databases">
        <authorList>
            <person name="Schaap P.J."/>
            <person name="Mehboob F."/>
            <person name="Oosterkamp M.J."/>
            <person name="de Vos W.M."/>
            <person name="Stams A.J.M."/>
            <person name="Koehorst J.J."/>
        </authorList>
    </citation>
    <scope>NUCLEOTIDE SEQUENCE [LARGE SCALE GENOMIC DNA]</scope>
    <source>
        <strain evidence="1 2">AW-1</strain>
    </source>
</reference>
<dbReference type="Proteomes" id="UP000017822">
    <property type="component" value="Unassembled WGS sequence"/>
</dbReference>
<evidence type="ECO:0000313" key="2">
    <source>
        <dbReference type="Proteomes" id="UP000017822"/>
    </source>
</evidence>
<dbReference type="EMBL" id="AOFQ01000057">
    <property type="protein sequence ID" value="ESQ97840.1"/>
    <property type="molecule type" value="Genomic_DNA"/>
</dbReference>
<accession>V4PNY9</accession>
<evidence type="ECO:0000313" key="1">
    <source>
        <dbReference type="EMBL" id="ESQ97840.1"/>
    </source>
</evidence>